<dbReference type="GO" id="GO:0003677">
    <property type="term" value="F:DNA binding"/>
    <property type="evidence" value="ECO:0007669"/>
    <property type="project" value="UniProtKB-KW"/>
</dbReference>
<dbReference type="Pfam" id="PF12728">
    <property type="entry name" value="HTH_17"/>
    <property type="match status" value="1"/>
</dbReference>
<keyword evidence="2" id="KW-0238">DNA-binding</keyword>
<gene>
    <name evidence="2" type="ORF">KV112_04470</name>
</gene>
<name>A0ABU5YG38_9MYCO</name>
<protein>
    <submittedName>
        <fullName evidence="2">Excisionase family DNA-binding protein</fullName>
    </submittedName>
</protein>
<dbReference type="SUPFAM" id="SSF46955">
    <property type="entry name" value="Putative DNA-binding domain"/>
    <property type="match status" value="1"/>
</dbReference>
<dbReference type="InterPro" id="IPR010093">
    <property type="entry name" value="SinI_DNA-bd"/>
</dbReference>
<dbReference type="RefSeq" id="WP_224865105.1">
    <property type="nucleotide sequence ID" value="NZ_JAYJJT010000004.1"/>
</dbReference>
<keyword evidence="3" id="KW-1185">Reference proteome</keyword>
<dbReference type="EMBL" id="JAYJJT010000004">
    <property type="protein sequence ID" value="MEB3049003.1"/>
    <property type="molecule type" value="Genomic_DNA"/>
</dbReference>
<sequence>MATHTTANLPTRPSIAQAAQYLGVSDMSVRRWIAQGRLSAHRIGPRLIRLDRAELLNFGRRIGGGA</sequence>
<dbReference type="NCBIfam" id="TIGR01764">
    <property type="entry name" value="excise"/>
    <property type="match status" value="1"/>
</dbReference>
<evidence type="ECO:0000313" key="2">
    <source>
        <dbReference type="EMBL" id="MEB3049003.1"/>
    </source>
</evidence>
<organism evidence="2 3">
    <name type="scientific">[Mycobacterium] zoologicum</name>
    <dbReference type="NCBI Taxonomy" id="2872311"/>
    <lineage>
        <taxon>Bacteria</taxon>
        <taxon>Bacillati</taxon>
        <taxon>Actinomycetota</taxon>
        <taxon>Actinomycetes</taxon>
        <taxon>Mycobacteriales</taxon>
        <taxon>Mycobacteriaceae</taxon>
        <taxon>Mycolicibacter</taxon>
    </lineage>
</organism>
<evidence type="ECO:0000259" key="1">
    <source>
        <dbReference type="Pfam" id="PF12728"/>
    </source>
</evidence>
<accession>A0ABU5YG38</accession>
<dbReference type="InterPro" id="IPR009061">
    <property type="entry name" value="DNA-bd_dom_put_sf"/>
</dbReference>
<feature type="domain" description="Helix-turn-helix" evidence="1">
    <location>
        <begin position="14"/>
        <end position="58"/>
    </location>
</feature>
<dbReference type="InterPro" id="IPR041657">
    <property type="entry name" value="HTH_17"/>
</dbReference>
<proteinExistence type="predicted"/>
<dbReference type="Proteomes" id="UP001299046">
    <property type="component" value="Unassembled WGS sequence"/>
</dbReference>
<comment type="caution">
    <text evidence="2">The sequence shown here is derived from an EMBL/GenBank/DDBJ whole genome shotgun (WGS) entry which is preliminary data.</text>
</comment>
<evidence type="ECO:0000313" key="3">
    <source>
        <dbReference type="Proteomes" id="UP001299046"/>
    </source>
</evidence>
<reference evidence="2 3" key="1">
    <citation type="submission" date="2023-12" db="EMBL/GenBank/DDBJ databases">
        <title>Description of new species of Mycobacterium terrae complex isolated from sewage at the Sao Paulo Zoological Park Foundation in Brazil.</title>
        <authorList>
            <person name="Romagnoli C.L."/>
            <person name="Conceicao E.C."/>
            <person name="Machado E."/>
            <person name="Barreto L.B.P.F."/>
            <person name="Sharma A."/>
            <person name="Silva N.M."/>
            <person name="Marques L.E."/>
            <person name="Juliana M.A."/>
            <person name="Lourenco M.C.S."/>
            <person name="Digiampietri L.A."/>
            <person name="Suffys P.N."/>
            <person name="Viana-Niero C."/>
        </authorList>
    </citation>
    <scope>NUCLEOTIDE SEQUENCE [LARGE SCALE GENOMIC DNA]</scope>
    <source>
        <strain evidence="2 3">MYC123</strain>
    </source>
</reference>